<protein>
    <recommendedName>
        <fullName evidence="7">Sec-independent protein translocase protein TatC</fullName>
    </recommendedName>
</protein>
<keyword evidence="2 7" id="KW-0812">Transmembrane</keyword>
<feature type="transmembrane region" description="Helical" evidence="7">
    <location>
        <begin position="102"/>
        <end position="126"/>
    </location>
</feature>
<keyword evidence="5 7" id="KW-0811">Translocation</keyword>
<feature type="transmembrane region" description="Helical" evidence="7">
    <location>
        <begin position="189"/>
        <end position="206"/>
    </location>
</feature>
<evidence type="ECO:0000256" key="2">
    <source>
        <dbReference type="ARBA" id="ARBA00022692"/>
    </source>
</evidence>
<comment type="subcellular location">
    <subcellularLocation>
        <location evidence="7">Cell membrane</location>
        <topology evidence="7">Multi-pass membrane protein</topology>
    </subcellularLocation>
    <subcellularLocation>
        <location evidence="1">Membrane</location>
        <topology evidence="1">Multi-pass membrane protein</topology>
    </subcellularLocation>
</comment>
<feature type="transmembrane region" description="Helical" evidence="7">
    <location>
        <begin position="71"/>
        <end position="90"/>
    </location>
</feature>
<dbReference type="HAMAP" id="MF_00902">
    <property type="entry name" value="TatC"/>
    <property type="match status" value="1"/>
</dbReference>
<dbReference type="Proteomes" id="UP000297951">
    <property type="component" value="Unassembled WGS sequence"/>
</dbReference>
<sequence length="268" mass="29938">MALGEHFREFRNRLIKAAVATFICAIGGFFLYEPFMEAISAPVYAINTEAGRTAALNYSTATSPFDQMVRISLYIGLVIASPVWLYQLWAFITPALYRKEKLYTLGFTFTAIPMFLLGTGLAWWVLPTAVRTLTMFSPDGATNLFTADVYVSFVVKFLLVFGIAFVLPVILVGLNFIGLIRGKTILKSWRWVVVLVGLLAAMAAPGNDIMSMLYLMLPLLFFFFVAIGIAMLNDKRRDRRNAKLAEGLTNDELNRATSLEELDQLGRS</sequence>
<dbReference type="Pfam" id="PF00902">
    <property type="entry name" value="TatC"/>
    <property type="match status" value="1"/>
</dbReference>
<dbReference type="GO" id="GO:0033281">
    <property type="term" value="C:TAT protein transport complex"/>
    <property type="evidence" value="ECO:0007669"/>
    <property type="project" value="UniProtKB-UniRule"/>
</dbReference>
<accession>A0A4Y9F037</accession>
<name>A0A4Y9F037_9MICC</name>
<comment type="subunit">
    <text evidence="7">The Tat system comprises two distinct complexes: a TatABC complex, containing multiple copies of TatA, TatB and TatC subunits, and a separate TatA complex, containing only TatA subunits. Substrates initially bind to the TatABC complex, which probably triggers association of the separate TatA complex to form the active translocon.</text>
</comment>
<dbReference type="GO" id="GO:0043953">
    <property type="term" value="P:protein transport by the Tat complex"/>
    <property type="evidence" value="ECO:0007669"/>
    <property type="project" value="UniProtKB-UniRule"/>
</dbReference>
<dbReference type="PANTHER" id="PTHR30371">
    <property type="entry name" value="SEC-INDEPENDENT PROTEIN TRANSLOCASE PROTEIN TATC"/>
    <property type="match status" value="1"/>
</dbReference>
<keyword evidence="7" id="KW-0813">Transport</keyword>
<dbReference type="PRINTS" id="PR01840">
    <property type="entry name" value="TATCFAMILY"/>
</dbReference>
<evidence type="ECO:0000256" key="5">
    <source>
        <dbReference type="ARBA" id="ARBA00023010"/>
    </source>
</evidence>
<evidence type="ECO:0000256" key="3">
    <source>
        <dbReference type="ARBA" id="ARBA00022927"/>
    </source>
</evidence>
<keyword evidence="7" id="KW-1003">Cell membrane</keyword>
<dbReference type="GO" id="GO:0009977">
    <property type="term" value="F:proton motive force dependent protein transmembrane transporter activity"/>
    <property type="evidence" value="ECO:0007669"/>
    <property type="project" value="TreeGrafter"/>
</dbReference>
<comment type="similarity">
    <text evidence="7">Belongs to the TatC family.</text>
</comment>
<reference evidence="8 9" key="1">
    <citation type="submission" date="2019-03" db="EMBL/GenBank/DDBJ databases">
        <title>Diversity of the mouse oral microbiome.</title>
        <authorList>
            <person name="Joseph S."/>
            <person name="Aduse-Opoku J."/>
            <person name="Curtis M."/>
            <person name="Wade W."/>
            <person name="Hashim A."/>
        </authorList>
    </citation>
    <scope>NUCLEOTIDE SEQUENCE [LARGE SCALE GENOMIC DNA]</scope>
    <source>
        <strain evidence="9">irhom_31</strain>
    </source>
</reference>
<dbReference type="OrthoDB" id="9777044at2"/>
<evidence type="ECO:0000256" key="7">
    <source>
        <dbReference type="HAMAP-Rule" id="MF_00902"/>
    </source>
</evidence>
<dbReference type="GO" id="GO:0065002">
    <property type="term" value="P:intracellular protein transmembrane transport"/>
    <property type="evidence" value="ECO:0007669"/>
    <property type="project" value="TreeGrafter"/>
</dbReference>
<keyword evidence="6 7" id="KW-0472">Membrane</keyword>
<feature type="transmembrane region" description="Helical" evidence="7">
    <location>
        <begin position="14"/>
        <end position="32"/>
    </location>
</feature>
<dbReference type="AlphaFoldDB" id="A0A4Y9F037"/>
<feature type="transmembrane region" description="Helical" evidence="7">
    <location>
        <begin position="153"/>
        <end position="177"/>
    </location>
</feature>
<gene>
    <name evidence="7 8" type="primary">tatC</name>
    <name evidence="8" type="ORF">E4U03_12190</name>
</gene>
<keyword evidence="3 7" id="KW-0653">Protein transport</keyword>
<dbReference type="EMBL" id="SPQC01000074">
    <property type="protein sequence ID" value="TFU19704.1"/>
    <property type="molecule type" value="Genomic_DNA"/>
</dbReference>
<evidence type="ECO:0000256" key="6">
    <source>
        <dbReference type="ARBA" id="ARBA00023136"/>
    </source>
</evidence>
<dbReference type="NCBIfam" id="TIGR00945">
    <property type="entry name" value="tatC"/>
    <property type="match status" value="1"/>
</dbReference>
<comment type="caution">
    <text evidence="8">The sequence shown here is derived from an EMBL/GenBank/DDBJ whole genome shotgun (WGS) entry which is preliminary data.</text>
</comment>
<evidence type="ECO:0000256" key="4">
    <source>
        <dbReference type="ARBA" id="ARBA00022989"/>
    </source>
</evidence>
<evidence type="ECO:0000313" key="8">
    <source>
        <dbReference type="EMBL" id="TFU19704.1"/>
    </source>
</evidence>
<organism evidence="8 9">
    <name type="scientific">Rothia nasimurium</name>
    <dbReference type="NCBI Taxonomy" id="85336"/>
    <lineage>
        <taxon>Bacteria</taxon>
        <taxon>Bacillati</taxon>
        <taxon>Actinomycetota</taxon>
        <taxon>Actinomycetes</taxon>
        <taxon>Micrococcales</taxon>
        <taxon>Micrococcaceae</taxon>
        <taxon>Rothia</taxon>
    </lineage>
</organism>
<evidence type="ECO:0000256" key="1">
    <source>
        <dbReference type="ARBA" id="ARBA00004141"/>
    </source>
</evidence>
<keyword evidence="4 7" id="KW-1133">Transmembrane helix</keyword>
<dbReference type="InterPro" id="IPR002033">
    <property type="entry name" value="TatC"/>
</dbReference>
<dbReference type="STRING" id="85336.A7979_00190"/>
<proteinExistence type="inferred from homology"/>
<dbReference type="PANTHER" id="PTHR30371:SF0">
    <property type="entry name" value="SEC-INDEPENDENT PROTEIN TRANSLOCASE PROTEIN TATC, CHLOROPLASTIC-RELATED"/>
    <property type="match status" value="1"/>
</dbReference>
<comment type="function">
    <text evidence="7">Part of the twin-arginine translocation (Tat) system that transports large folded proteins containing a characteristic twin-arginine motif in their signal peptide across membranes. Together with TatB, TatC is part of a receptor directly interacting with Tat signal peptides.</text>
</comment>
<evidence type="ECO:0000313" key="9">
    <source>
        <dbReference type="Proteomes" id="UP000297951"/>
    </source>
</evidence>
<feature type="transmembrane region" description="Helical" evidence="7">
    <location>
        <begin position="212"/>
        <end position="233"/>
    </location>
</feature>